<dbReference type="InterPro" id="IPR016181">
    <property type="entry name" value="Acyl_CoA_acyltransferase"/>
</dbReference>
<dbReference type="SUPFAM" id="SSF55729">
    <property type="entry name" value="Acyl-CoA N-acyltransferases (Nat)"/>
    <property type="match status" value="1"/>
</dbReference>
<dbReference type="GO" id="GO:0008080">
    <property type="term" value="F:N-acetyltransferase activity"/>
    <property type="evidence" value="ECO:0007669"/>
    <property type="project" value="InterPro"/>
</dbReference>
<dbReference type="EMBL" id="ACMP01000075">
    <property type="protein sequence ID" value="EEL70481.1"/>
    <property type="molecule type" value="Genomic_DNA"/>
</dbReference>
<dbReference type="InterPro" id="IPR045039">
    <property type="entry name" value="NSI-like"/>
</dbReference>
<name>C2XV53_BACMY</name>
<sequence>MLCILVGGRKNMYTYKLQHEQPICAEKIKQLYDSVGWWPERKEVDIQKMLKNSIAIGVWEENELIGFARVVSDGVFRAYIEDVVVHESVRNKGIGENMLTILLEEISHIDIVSLFCGEKLIKFYGEQQFKATKQIVMHRNQIVEE</sequence>
<dbReference type="Pfam" id="PF00583">
    <property type="entry name" value="Acetyltransf_1"/>
    <property type="match status" value="1"/>
</dbReference>
<keyword evidence="1 4" id="KW-0808">Transferase</keyword>
<dbReference type="PROSITE" id="PS51186">
    <property type="entry name" value="GNAT"/>
    <property type="match status" value="1"/>
</dbReference>
<protein>
    <submittedName>
        <fullName evidence="4">Acetyltransferase</fullName>
    </submittedName>
</protein>
<evidence type="ECO:0000256" key="1">
    <source>
        <dbReference type="ARBA" id="ARBA00022679"/>
    </source>
</evidence>
<comment type="caution">
    <text evidence="4">The sequence shown here is derived from an EMBL/GenBank/DDBJ whole genome shotgun (WGS) entry which is preliminary data.</text>
</comment>
<gene>
    <name evidence="4" type="ORF">bcere0026_25750</name>
</gene>
<reference evidence="4" key="1">
    <citation type="journal article" date="2012" name="Genome Res.">
        <title>Genomic characterization of the Bacillus cereus sensu lato species: Backdrop to the evolution of Bacillus anthracis.</title>
        <authorList>
            <person name="Zwick M.E."/>
            <person name="Joseph S.J."/>
            <person name="Didelot X."/>
            <person name="Chen P.E."/>
            <person name="Bishop-Lilly K.A."/>
            <person name="Stewart A.C."/>
            <person name="Willner K."/>
            <person name="Nolan N."/>
            <person name="Lentz S."/>
            <person name="Thomason M.K."/>
            <person name="Sozhamannan S."/>
            <person name="Mateczun A.J."/>
            <person name="Du L."/>
            <person name="Read T.D."/>
        </authorList>
    </citation>
    <scope>NUCLEOTIDE SEQUENCE [LARGE SCALE GENOMIC DNA]</scope>
    <source>
        <strain evidence="4">AH603</strain>
    </source>
</reference>
<evidence type="ECO:0000259" key="3">
    <source>
        <dbReference type="PROSITE" id="PS51186"/>
    </source>
</evidence>
<organism evidence="4">
    <name type="scientific">Bacillus mycoides</name>
    <dbReference type="NCBI Taxonomy" id="1405"/>
    <lineage>
        <taxon>Bacteria</taxon>
        <taxon>Bacillati</taxon>
        <taxon>Bacillota</taxon>
        <taxon>Bacilli</taxon>
        <taxon>Bacillales</taxon>
        <taxon>Bacillaceae</taxon>
        <taxon>Bacillus</taxon>
        <taxon>Bacillus cereus group</taxon>
    </lineage>
</organism>
<proteinExistence type="predicted"/>
<dbReference type="CDD" id="cd04301">
    <property type="entry name" value="NAT_SF"/>
    <property type="match status" value="1"/>
</dbReference>
<dbReference type="AlphaFoldDB" id="C2XV53"/>
<dbReference type="Gene3D" id="3.40.630.30">
    <property type="match status" value="1"/>
</dbReference>
<dbReference type="PANTHER" id="PTHR43626:SF4">
    <property type="entry name" value="GCN5-RELATED N-ACETYLTRANSFERASE 2, CHLOROPLASTIC"/>
    <property type="match status" value="1"/>
</dbReference>
<evidence type="ECO:0000313" key="4">
    <source>
        <dbReference type="EMBL" id="EEL70481.1"/>
    </source>
</evidence>
<dbReference type="HOGENOM" id="CLU_086503_3_2_9"/>
<dbReference type="GO" id="GO:0005737">
    <property type="term" value="C:cytoplasm"/>
    <property type="evidence" value="ECO:0007669"/>
    <property type="project" value="TreeGrafter"/>
</dbReference>
<dbReference type="InterPro" id="IPR000182">
    <property type="entry name" value="GNAT_dom"/>
</dbReference>
<dbReference type="Proteomes" id="UP000001753">
    <property type="component" value="Chromosome"/>
</dbReference>
<keyword evidence="2" id="KW-0012">Acyltransferase</keyword>
<evidence type="ECO:0000256" key="2">
    <source>
        <dbReference type="ARBA" id="ARBA00023315"/>
    </source>
</evidence>
<dbReference type="PANTHER" id="PTHR43626">
    <property type="entry name" value="ACYL-COA N-ACYLTRANSFERASE"/>
    <property type="match status" value="1"/>
</dbReference>
<accession>C2XV53</accession>
<feature type="domain" description="N-acetyltransferase" evidence="3">
    <location>
        <begin position="15"/>
        <end position="145"/>
    </location>
</feature>